<evidence type="ECO:0000313" key="1">
    <source>
        <dbReference type="EMBL" id="KAF2622807.1"/>
    </source>
</evidence>
<reference evidence="1" key="1">
    <citation type="journal article" date="2020" name="Stud. Mycol.">
        <title>101 Dothideomycetes genomes: a test case for predicting lifestyles and emergence of pathogens.</title>
        <authorList>
            <person name="Haridas S."/>
            <person name="Albert R."/>
            <person name="Binder M."/>
            <person name="Bloem J."/>
            <person name="Labutti K."/>
            <person name="Salamov A."/>
            <person name="Andreopoulos B."/>
            <person name="Baker S."/>
            <person name="Barry K."/>
            <person name="Bills G."/>
            <person name="Bluhm B."/>
            <person name="Cannon C."/>
            <person name="Castanera R."/>
            <person name="Culley D."/>
            <person name="Daum C."/>
            <person name="Ezra D."/>
            <person name="Gonzalez J."/>
            <person name="Henrissat B."/>
            <person name="Kuo A."/>
            <person name="Liang C."/>
            <person name="Lipzen A."/>
            <person name="Lutzoni F."/>
            <person name="Magnuson J."/>
            <person name="Mondo S."/>
            <person name="Nolan M."/>
            <person name="Ohm R."/>
            <person name="Pangilinan J."/>
            <person name="Park H.-J."/>
            <person name="Ramirez L."/>
            <person name="Alfaro M."/>
            <person name="Sun H."/>
            <person name="Tritt A."/>
            <person name="Yoshinaga Y."/>
            <person name="Zwiers L.-H."/>
            <person name="Turgeon B."/>
            <person name="Goodwin S."/>
            <person name="Spatafora J."/>
            <person name="Crous P."/>
            <person name="Grigoriev I."/>
        </authorList>
    </citation>
    <scope>NUCLEOTIDE SEQUENCE</scope>
    <source>
        <strain evidence="1">CBS 525.71</strain>
    </source>
</reference>
<sequence length="278" mass="32406">MLQLNEVSYSESASVTAISDFFKFLTRMYLDEETVEWPPEGGWPTTTRNAFGSMDKSDRVISLLRQLPYMRDLRQLPYMRDDSDGVQRPQGLPEATFWNWKDNVKDDEPLDPKQVKEVKILTEDFLCETTTPDIIGLLEGGRDDNTVILLDTRYGIAYWPECPSEIRDETGQEQIQDDSDAWASQEEADWRCDAPAWTIPDFFAMLQEQFEQLRFIPVNSRQVVNSWSGYSDDGEMETMLQGIYRKHGWPDLENYRKEECIQAVKQALAEQYPDFDLY</sequence>
<proteinExistence type="predicted"/>
<gene>
    <name evidence="1" type="ORF">BU25DRAFT_480236</name>
</gene>
<accession>A0ACB6RPE8</accession>
<keyword evidence="2" id="KW-1185">Reference proteome</keyword>
<evidence type="ECO:0000313" key="2">
    <source>
        <dbReference type="Proteomes" id="UP000799754"/>
    </source>
</evidence>
<dbReference type="Proteomes" id="UP000799754">
    <property type="component" value="Unassembled WGS sequence"/>
</dbReference>
<dbReference type="EMBL" id="MU006742">
    <property type="protein sequence ID" value="KAF2622807.1"/>
    <property type="molecule type" value="Genomic_DNA"/>
</dbReference>
<organism evidence="1 2">
    <name type="scientific">Macroventuria anomochaeta</name>
    <dbReference type="NCBI Taxonomy" id="301207"/>
    <lineage>
        <taxon>Eukaryota</taxon>
        <taxon>Fungi</taxon>
        <taxon>Dikarya</taxon>
        <taxon>Ascomycota</taxon>
        <taxon>Pezizomycotina</taxon>
        <taxon>Dothideomycetes</taxon>
        <taxon>Pleosporomycetidae</taxon>
        <taxon>Pleosporales</taxon>
        <taxon>Pleosporineae</taxon>
        <taxon>Didymellaceae</taxon>
        <taxon>Macroventuria</taxon>
    </lineage>
</organism>
<protein>
    <submittedName>
        <fullName evidence="1">Uncharacterized protein</fullName>
    </submittedName>
</protein>
<comment type="caution">
    <text evidence="1">The sequence shown here is derived from an EMBL/GenBank/DDBJ whole genome shotgun (WGS) entry which is preliminary data.</text>
</comment>
<name>A0ACB6RPE8_9PLEO</name>